<comment type="caution">
    <text evidence="1">The sequence shown here is derived from an EMBL/GenBank/DDBJ whole genome shotgun (WGS) entry which is preliminary data.</text>
</comment>
<evidence type="ECO:0000313" key="1">
    <source>
        <dbReference type="EMBL" id="RDX95888.1"/>
    </source>
</evidence>
<dbReference type="Proteomes" id="UP000257109">
    <property type="component" value="Unassembled WGS sequence"/>
</dbReference>
<dbReference type="EMBL" id="QJKJ01004020">
    <property type="protein sequence ID" value="RDX95888.1"/>
    <property type="molecule type" value="Genomic_DNA"/>
</dbReference>
<proteinExistence type="predicted"/>
<accession>A0A371GZ97</accession>
<gene>
    <name evidence="1" type="ORF">CR513_21531</name>
</gene>
<sequence>EAIQAQLPALEENHTLDIVPSLPTIKSIGETIGLIMKKCLLLQLNDKELKLLLSFQLLNVGLCIKWM</sequence>
<feature type="non-terminal residue" evidence="1">
    <location>
        <position position="1"/>
    </location>
</feature>
<reference evidence="1" key="1">
    <citation type="submission" date="2018-05" db="EMBL/GenBank/DDBJ databases">
        <title>Draft genome of Mucuna pruriens seed.</title>
        <authorList>
            <person name="Nnadi N.E."/>
            <person name="Vos R."/>
            <person name="Hasami M.H."/>
            <person name="Devisetty U.K."/>
            <person name="Aguiy J.C."/>
        </authorList>
    </citation>
    <scope>NUCLEOTIDE SEQUENCE [LARGE SCALE GENOMIC DNA]</scope>
    <source>
        <strain evidence="1">JCA_2017</strain>
    </source>
</reference>
<organism evidence="1 2">
    <name type="scientific">Mucuna pruriens</name>
    <name type="common">Velvet bean</name>
    <name type="synonym">Dolichos pruriens</name>
    <dbReference type="NCBI Taxonomy" id="157652"/>
    <lineage>
        <taxon>Eukaryota</taxon>
        <taxon>Viridiplantae</taxon>
        <taxon>Streptophyta</taxon>
        <taxon>Embryophyta</taxon>
        <taxon>Tracheophyta</taxon>
        <taxon>Spermatophyta</taxon>
        <taxon>Magnoliopsida</taxon>
        <taxon>eudicotyledons</taxon>
        <taxon>Gunneridae</taxon>
        <taxon>Pentapetalae</taxon>
        <taxon>rosids</taxon>
        <taxon>fabids</taxon>
        <taxon>Fabales</taxon>
        <taxon>Fabaceae</taxon>
        <taxon>Papilionoideae</taxon>
        <taxon>50 kb inversion clade</taxon>
        <taxon>NPAAA clade</taxon>
        <taxon>indigoferoid/millettioid clade</taxon>
        <taxon>Phaseoleae</taxon>
        <taxon>Mucuna</taxon>
    </lineage>
</organism>
<keyword evidence="2" id="KW-1185">Reference proteome</keyword>
<name>A0A371GZ97_MUCPR</name>
<evidence type="ECO:0000313" key="2">
    <source>
        <dbReference type="Proteomes" id="UP000257109"/>
    </source>
</evidence>
<dbReference type="AlphaFoldDB" id="A0A371GZ97"/>
<protein>
    <submittedName>
        <fullName evidence="1">Uncharacterized protein</fullName>
    </submittedName>
</protein>